<keyword evidence="3" id="KW-1185">Reference proteome</keyword>
<gene>
    <name evidence="2" type="ORF">C1H46_036360</name>
</gene>
<feature type="region of interest" description="Disordered" evidence="1">
    <location>
        <begin position="1"/>
        <end position="20"/>
    </location>
</feature>
<reference evidence="2 3" key="1">
    <citation type="journal article" date="2019" name="G3 (Bethesda)">
        <title>Sequencing of a Wild Apple (Malus baccata) Genome Unravels the Differences Between Cultivated and Wild Apple Species Regarding Disease Resistance and Cold Tolerance.</title>
        <authorList>
            <person name="Chen X."/>
        </authorList>
    </citation>
    <scope>NUCLEOTIDE SEQUENCE [LARGE SCALE GENOMIC DNA]</scope>
    <source>
        <strain evidence="3">cv. Shandingzi</strain>
        <tissue evidence="2">Leaves</tissue>
    </source>
</reference>
<evidence type="ECO:0000313" key="2">
    <source>
        <dbReference type="EMBL" id="TQD78088.1"/>
    </source>
</evidence>
<proteinExistence type="predicted"/>
<name>A0A540KV44_MALBA</name>
<dbReference type="Proteomes" id="UP000315295">
    <property type="component" value="Unassembled WGS sequence"/>
</dbReference>
<comment type="caution">
    <text evidence="2">The sequence shown here is derived from an EMBL/GenBank/DDBJ whole genome shotgun (WGS) entry which is preliminary data.</text>
</comment>
<evidence type="ECO:0000256" key="1">
    <source>
        <dbReference type="SAM" id="MobiDB-lite"/>
    </source>
</evidence>
<evidence type="ECO:0000313" key="3">
    <source>
        <dbReference type="Proteomes" id="UP000315295"/>
    </source>
</evidence>
<dbReference type="AlphaFoldDB" id="A0A540KV44"/>
<sequence>MFDWSQSRVVATEEEARAGRSSLGTPMVRWIVGVAEKELRVAGSVLKRRTDEIPLSWRISRTVEGGGRLLATRP</sequence>
<accession>A0A540KV44</accession>
<dbReference type="EMBL" id="VIEB01000928">
    <property type="protein sequence ID" value="TQD78088.1"/>
    <property type="molecule type" value="Genomic_DNA"/>
</dbReference>
<organism evidence="2 3">
    <name type="scientific">Malus baccata</name>
    <name type="common">Siberian crab apple</name>
    <name type="synonym">Pyrus baccata</name>
    <dbReference type="NCBI Taxonomy" id="106549"/>
    <lineage>
        <taxon>Eukaryota</taxon>
        <taxon>Viridiplantae</taxon>
        <taxon>Streptophyta</taxon>
        <taxon>Embryophyta</taxon>
        <taxon>Tracheophyta</taxon>
        <taxon>Spermatophyta</taxon>
        <taxon>Magnoliopsida</taxon>
        <taxon>eudicotyledons</taxon>
        <taxon>Gunneridae</taxon>
        <taxon>Pentapetalae</taxon>
        <taxon>rosids</taxon>
        <taxon>fabids</taxon>
        <taxon>Rosales</taxon>
        <taxon>Rosaceae</taxon>
        <taxon>Amygdaloideae</taxon>
        <taxon>Maleae</taxon>
        <taxon>Malus</taxon>
    </lineage>
</organism>
<protein>
    <submittedName>
        <fullName evidence="2">Uncharacterized protein</fullName>
    </submittedName>
</protein>